<dbReference type="SUPFAM" id="SSF50494">
    <property type="entry name" value="Trypsin-like serine proteases"/>
    <property type="match status" value="1"/>
</dbReference>
<dbReference type="EMBL" id="JAGYPJ010000001">
    <property type="protein sequence ID" value="MBS4199860.1"/>
    <property type="molecule type" value="Genomic_DNA"/>
</dbReference>
<dbReference type="InterPro" id="IPR043504">
    <property type="entry name" value="Peptidase_S1_PA_chymotrypsin"/>
</dbReference>
<protein>
    <submittedName>
        <fullName evidence="3">Trypsin-like peptidase domain-containing protein</fullName>
    </submittedName>
</protein>
<dbReference type="RefSeq" id="WP_213110495.1">
    <property type="nucleotide sequence ID" value="NZ_JAGYPJ010000001.1"/>
</dbReference>
<evidence type="ECO:0000313" key="3">
    <source>
        <dbReference type="EMBL" id="MBS4199860.1"/>
    </source>
</evidence>
<name>A0A942TKM9_9BACI</name>
<accession>A0A942TKM9</accession>
<keyword evidence="4" id="KW-1185">Reference proteome</keyword>
<dbReference type="Gene3D" id="2.40.10.10">
    <property type="entry name" value="Trypsin-like serine proteases"/>
    <property type="match status" value="2"/>
</dbReference>
<evidence type="ECO:0000256" key="1">
    <source>
        <dbReference type="ARBA" id="ARBA00022825"/>
    </source>
</evidence>
<comment type="caution">
    <text evidence="3">The sequence shown here is derived from an EMBL/GenBank/DDBJ whole genome shotgun (WGS) entry which is preliminary data.</text>
</comment>
<dbReference type="AlphaFoldDB" id="A0A942TKM9"/>
<feature type="transmembrane region" description="Helical" evidence="2">
    <location>
        <begin position="56"/>
        <end position="77"/>
    </location>
</feature>
<dbReference type="PANTHER" id="PTHR43019:SF23">
    <property type="entry name" value="PROTEASE DO-LIKE 5, CHLOROPLASTIC"/>
    <property type="match status" value="1"/>
</dbReference>
<keyword evidence="1" id="KW-0720">Serine protease</keyword>
<dbReference type="PANTHER" id="PTHR43019">
    <property type="entry name" value="SERINE ENDOPROTEASE DEGS"/>
    <property type="match status" value="1"/>
</dbReference>
<reference evidence="3 4" key="1">
    <citation type="submission" date="2021-05" db="EMBL/GenBank/DDBJ databases">
        <title>Novel Bacillus species.</title>
        <authorList>
            <person name="Liu G."/>
        </authorList>
    </citation>
    <scope>NUCLEOTIDE SEQUENCE [LARGE SCALE GENOMIC DNA]</scope>
    <source>
        <strain evidence="3 4">FJAT-49732</strain>
    </source>
</reference>
<dbReference type="InterPro" id="IPR009003">
    <property type="entry name" value="Peptidase_S1_PA"/>
</dbReference>
<evidence type="ECO:0000256" key="2">
    <source>
        <dbReference type="SAM" id="Phobius"/>
    </source>
</evidence>
<keyword evidence="1" id="KW-0645">Protease</keyword>
<keyword evidence="2" id="KW-0812">Transmembrane</keyword>
<proteinExistence type="predicted"/>
<dbReference type="GO" id="GO:0006508">
    <property type="term" value="P:proteolysis"/>
    <property type="evidence" value="ECO:0007669"/>
    <property type="project" value="InterPro"/>
</dbReference>
<keyword evidence="2" id="KW-1133">Transmembrane helix</keyword>
<sequence length="279" mass="31776">MEDINKDTYGHVDSDLTEDIDDEEMYELVKEAQREALEKAARERETPQSKRMMPKWMFWLMATIFLFSSFSFFFEIYSIPAIEFLKTSTKLSVDRDIQLYKKSVVTIVTGDSKGTGFSISSDGKILTNFHVIDGNERVTVAFPDDGMFIADVVDIYPDVDLALLEINEENLPYLQLADRPNIVGDQRILFIGNPLRFQGIVNEGTIIDYIKLTDWEDEVVMIKAPVYRGNSGSPVLNEEGQVIGVVFATMKHEEYGKVGLIIPIQEFFAKKRNKSLEEG</sequence>
<evidence type="ECO:0000313" key="4">
    <source>
        <dbReference type="Proteomes" id="UP000682713"/>
    </source>
</evidence>
<gene>
    <name evidence="3" type="ORF">KHA93_09340</name>
</gene>
<dbReference type="PRINTS" id="PR00834">
    <property type="entry name" value="PROTEASES2C"/>
</dbReference>
<keyword evidence="2" id="KW-0472">Membrane</keyword>
<dbReference type="Proteomes" id="UP000682713">
    <property type="component" value="Unassembled WGS sequence"/>
</dbReference>
<dbReference type="InterPro" id="IPR001940">
    <property type="entry name" value="Peptidase_S1C"/>
</dbReference>
<dbReference type="Pfam" id="PF13365">
    <property type="entry name" value="Trypsin_2"/>
    <property type="match status" value="1"/>
</dbReference>
<organism evidence="3 4">
    <name type="scientific">Lederbergia citrisecunda</name>
    <dbReference type="NCBI Taxonomy" id="2833583"/>
    <lineage>
        <taxon>Bacteria</taxon>
        <taxon>Bacillati</taxon>
        <taxon>Bacillota</taxon>
        <taxon>Bacilli</taxon>
        <taxon>Bacillales</taxon>
        <taxon>Bacillaceae</taxon>
        <taxon>Lederbergia</taxon>
    </lineage>
</organism>
<dbReference type="GO" id="GO:0004252">
    <property type="term" value="F:serine-type endopeptidase activity"/>
    <property type="evidence" value="ECO:0007669"/>
    <property type="project" value="InterPro"/>
</dbReference>
<keyword evidence="1" id="KW-0378">Hydrolase</keyword>